<dbReference type="PANTHER" id="PTHR35807">
    <property type="entry name" value="TRANSCRIPTIONAL REGULATOR REDD-RELATED"/>
    <property type="match status" value="1"/>
</dbReference>
<feature type="DNA-binding region" description="OmpR/PhoB-type" evidence="7">
    <location>
        <begin position="1"/>
        <end position="93"/>
    </location>
</feature>
<evidence type="ECO:0000256" key="6">
    <source>
        <dbReference type="PROSITE-ProRule" id="PRU00339"/>
    </source>
</evidence>
<dbReference type="PANTHER" id="PTHR35807:SF1">
    <property type="entry name" value="TRANSCRIPTIONAL REGULATOR REDD"/>
    <property type="match status" value="1"/>
</dbReference>
<name>A0ABS2TPH9_9ACTN</name>
<evidence type="ECO:0000256" key="7">
    <source>
        <dbReference type="PROSITE-ProRule" id="PRU01091"/>
    </source>
</evidence>
<dbReference type="Pfam" id="PF13424">
    <property type="entry name" value="TPR_12"/>
    <property type="match status" value="2"/>
</dbReference>
<dbReference type="SMART" id="SM01043">
    <property type="entry name" value="BTAD"/>
    <property type="match status" value="1"/>
</dbReference>
<dbReference type="RefSeq" id="WP_205357091.1">
    <property type="nucleotide sequence ID" value="NZ_JADKYB010000005.1"/>
</dbReference>
<dbReference type="SUPFAM" id="SSF52540">
    <property type="entry name" value="P-loop containing nucleoside triphosphate hydrolases"/>
    <property type="match status" value="1"/>
</dbReference>
<feature type="repeat" description="TPR" evidence="6">
    <location>
        <begin position="790"/>
        <end position="823"/>
    </location>
</feature>
<dbReference type="Gene3D" id="3.40.50.300">
    <property type="entry name" value="P-loop containing nucleotide triphosphate hydrolases"/>
    <property type="match status" value="1"/>
</dbReference>
<feature type="domain" description="OmpR/PhoB-type" evidence="9">
    <location>
        <begin position="1"/>
        <end position="93"/>
    </location>
</feature>
<dbReference type="InterPro" id="IPR027417">
    <property type="entry name" value="P-loop_NTPase"/>
</dbReference>
<organism evidence="10 11">
    <name type="scientific">Actinacidiphila acididurans</name>
    <dbReference type="NCBI Taxonomy" id="2784346"/>
    <lineage>
        <taxon>Bacteria</taxon>
        <taxon>Bacillati</taxon>
        <taxon>Actinomycetota</taxon>
        <taxon>Actinomycetes</taxon>
        <taxon>Kitasatosporales</taxon>
        <taxon>Streptomycetaceae</taxon>
        <taxon>Actinacidiphila</taxon>
    </lineage>
</organism>
<comment type="similarity">
    <text evidence="1">Belongs to the AfsR/DnrI/RedD regulatory family.</text>
</comment>
<dbReference type="Pfam" id="PF00486">
    <property type="entry name" value="Trans_reg_C"/>
    <property type="match status" value="1"/>
</dbReference>
<dbReference type="InterPro" id="IPR016032">
    <property type="entry name" value="Sig_transdc_resp-reg_C-effctor"/>
</dbReference>
<dbReference type="SUPFAM" id="SSF48452">
    <property type="entry name" value="TPR-like"/>
    <property type="match status" value="3"/>
</dbReference>
<dbReference type="SMART" id="SM00862">
    <property type="entry name" value="Trans_reg_C"/>
    <property type="match status" value="1"/>
</dbReference>
<keyword evidence="3" id="KW-0805">Transcription regulation</keyword>
<dbReference type="PRINTS" id="PR00364">
    <property type="entry name" value="DISEASERSIST"/>
</dbReference>
<feature type="compositionally biased region" description="Pro residues" evidence="8">
    <location>
        <begin position="247"/>
        <end position="265"/>
    </location>
</feature>
<dbReference type="InterPro" id="IPR051677">
    <property type="entry name" value="AfsR-DnrI-RedD_regulator"/>
</dbReference>
<feature type="compositionally biased region" description="Gly residues" evidence="8">
    <location>
        <begin position="302"/>
        <end position="320"/>
    </location>
</feature>
<keyword evidence="5" id="KW-0804">Transcription</keyword>
<dbReference type="Gene3D" id="1.10.10.10">
    <property type="entry name" value="Winged helix-like DNA-binding domain superfamily/Winged helix DNA-binding domain"/>
    <property type="match status" value="1"/>
</dbReference>
<evidence type="ECO:0000256" key="2">
    <source>
        <dbReference type="ARBA" id="ARBA00023012"/>
    </source>
</evidence>
<keyword evidence="2" id="KW-0902">Two-component regulatory system</keyword>
<dbReference type="Pfam" id="PF03704">
    <property type="entry name" value="BTAD"/>
    <property type="match status" value="1"/>
</dbReference>
<keyword evidence="11" id="KW-1185">Reference proteome</keyword>
<accession>A0ABS2TPH9</accession>
<evidence type="ECO:0000259" key="9">
    <source>
        <dbReference type="PROSITE" id="PS51755"/>
    </source>
</evidence>
<proteinExistence type="inferred from homology"/>
<evidence type="ECO:0000256" key="8">
    <source>
        <dbReference type="SAM" id="MobiDB-lite"/>
    </source>
</evidence>
<dbReference type="Gene3D" id="1.25.40.10">
    <property type="entry name" value="Tetratricopeptide repeat domain"/>
    <property type="match status" value="2"/>
</dbReference>
<dbReference type="InterPro" id="IPR011990">
    <property type="entry name" value="TPR-like_helical_dom_sf"/>
</dbReference>
<dbReference type="EMBL" id="JADKYB010000005">
    <property type="protein sequence ID" value="MBM9505244.1"/>
    <property type="molecule type" value="Genomic_DNA"/>
</dbReference>
<dbReference type="InterPro" id="IPR005158">
    <property type="entry name" value="BTAD"/>
</dbReference>
<evidence type="ECO:0000313" key="11">
    <source>
        <dbReference type="Proteomes" id="UP000749040"/>
    </source>
</evidence>
<dbReference type="InterPro" id="IPR036388">
    <property type="entry name" value="WH-like_DNA-bd_sf"/>
</dbReference>
<dbReference type="CDD" id="cd15831">
    <property type="entry name" value="BTAD"/>
    <property type="match status" value="1"/>
</dbReference>
<dbReference type="InterPro" id="IPR001867">
    <property type="entry name" value="OmpR/PhoB-type_DNA-bd"/>
</dbReference>
<protein>
    <submittedName>
        <fullName evidence="10">Tetratricopeptide repeat protein</fullName>
    </submittedName>
</protein>
<comment type="caution">
    <text evidence="10">The sequence shown here is derived from an EMBL/GenBank/DDBJ whole genome shotgun (WGS) entry which is preliminary data.</text>
</comment>
<dbReference type="InterPro" id="IPR019734">
    <property type="entry name" value="TPR_rpt"/>
</dbReference>
<dbReference type="PROSITE" id="PS51755">
    <property type="entry name" value="OMPR_PHOB"/>
    <property type="match status" value="1"/>
</dbReference>
<evidence type="ECO:0000256" key="4">
    <source>
        <dbReference type="ARBA" id="ARBA00023125"/>
    </source>
</evidence>
<feature type="region of interest" description="Disordered" evidence="8">
    <location>
        <begin position="247"/>
        <end position="270"/>
    </location>
</feature>
<keyword evidence="6" id="KW-0802">TPR repeat</keyword>
<evidence type="ECO:0000256" key="3">
    <source>
        <dbReference type="ARBA" id="ARBA00023015"/>
    </source>
</evidence>
<dbReference type="PROSITE" id="PS50005">
    <property type="entry name" value="TPR"/>
    <property type="match status" value="1"/>
</dbReference>
<feature type="region of interest" description="Disordered" evidence="8">
    <location>
        <begin position="296"/>
        <end position="320"/>
    </location>
</feature>
<keyword evidence="4 7" id="KW-0238">DNA-binding</keyword>
<evidence type="ECO:0000256" key="5">
    <source>
        <dbReference type="ARBA" id="ARBA00023163"/>
    </source>
</evidence>
<evidence type="ECO:0000256" key="1">
    <source>
        <dbReference type="ARBA" id="ARBA00005820"/>
    </source>
</evidence>
<dbReference type="Proteomes" id="UP000749040">
    <property type="component" value="Unassembled WGS sequence"/>
</dbReference>
<dbReference type="SUPFAM" id="SSF46894">
    <property type="entry name" value="C-terminal effector domain of the bipartite response regulators"/>
    <property type="match status" value="1"/>
</dbReference>
<reference evidence="10 11" key="1">
    <citation type="submission" date="2021-01" db="EMBL/GenBank/DDBJ databases">
        <title>Streptomyces acididurans sp. nov., isolated from a peat swamp forest soil.</title>
        <authorList>
            <person name="Chantavorakit T."/>
            <person name="Duangmal K."/>
        </authorList>
    </citation>
    <scope>NUCLEOTIDE SEQUENCE [LARGE SCALE GENOMIC DNA]</scope>
    <source>
        <strain evidence="10 11">KK5PA1</strain>
    </source>
</reference>
<sequence length="968" mass="102313">MRFGLLGAVSVAEGESGFRALGSAKVRALLAALLATPGRVVSLETLKAALWGEEPPPTATASLHNHVARLRKELSAPGAARLRAVPPGYVLDVRSGELDAQVFAAHHAAAGAAHRDREWGVVLRECGAGLALWRGEPLSGVRLRSDALRAVAGHLSEARLQVLEWRFDAELALGRHSGLAAELGALTEAHPLRETFHRQRMLVLHRTHRQAEALAAFHALRRTLVEELGVEPGAAVQAAYQEILSAPPPPAAPAPAPAAPAPAAPAPSQLPADIPDFTGRDRDLAALLCALRPPGAAAESGSGSGGRTGAGARAGSGTDGATGPRVAVVSGMGGIGKTALAVRAAHLLAPYFPDGRLYADLRGFGAGDARRPADLLTRFLGDLGVDGKHLPDDPADLAGVWRDALSGRRVLAVLDNARDAAQVLPLLPGDGNSAVIVTSRHALAGLPGAARITLEPLGPDEQRELLGRLCGQGRVAAEPEAAAGVLAATGGLPLALRIAGARLAARPAWPLTALAERLDPARGGGRLHALSAGGLAVQDTFAMSYVAMRNSPLPAERDAAAAFRTLGLWPGHPLEPAPAAALLGRSRAAAEDVLEALVDAHLLQTPQPGRYTFHDLLGEYAATCAAETLPEERARALRRLVVWYTATVTATARVLTPEGHEMPPLPEEPAVPAPEFTGDEDAMRWCVRELPAIKEAIDTCARNGWADAAWRLAAGLFGWAQVYWWTGEWLDCLETAMTCVRDQGNVLGQAWMHSRLGVAHGMAGRLADCERHLTVAYRHFEEVGDGQGRAAMLTNLAGMHRIKGEYDRALEYGRRSLELHRELGEGDRVATVLGNLGDAHLGAGDLTAAETCYRQALAAWRERGSLVNSARMLTSLGETLRAQGRHCEAIKALEETLALLDRLGDRATAADVLEILGRTHEERGDTATARACWEEALDLARAHRLPGETEAVLKDLARLDAQEAADQH</sequence>
<gene>
    <name evidence="10" type="ORF">ITX44_11940</name>
</gene>
<dbReference type="SMART" id="SM00028">
    <property type="entry name" value="TPR"/>
    <property type="match status" value="5"/>
</dbReference>
<evidence type="ECO:0000313" key="10">
    <source>
        <dbReference type="EMBL" id="MBM9505244.1"/>
    </source>
</evidence>